<dbReference type="AlphaFoldDB" id="A0A7G6WRN1"/>
<dbReference type="EMBL" id="CP043661">
    <property type="protein sequence ID" value="QNE16646.1"/>
    <property type="molecule type" value="Genomic_DNA"/>
</dbReference>
<dbReference type="KEGG" id="kqi:F1D05_00460"/>
<dbReference type="RefSeq" id="WP_185445224.1">
    <property type="nucleotide sequence ID" value="NZ_CP043661.1"/>
</dbReference>
<dbReference type="Proteomes" id="UP000515563">
    <property type="component" value="Chromosome"/>
</dbReference>
<keyword evidence="4" id="KW-1185">Reference proteome</keyword>
<keyword evidence="1" id="KW-0732">Signal</keyword>
<evidence type="ECO:0000313" key="4">
    <source>
        <dbReference type="Proteomes" id="UP000515563"/>
    </source>
</evidence>
<accession>A0A7G6WRN1</accession>
<sequence>MLNTVRHPVRITLASLAVAAVTAGGAVAVPAQASPIRAERGSSCATYWGSLPEANTRWSATAVHDIRTGQHPCFDRLVVDLAGKSAAYRVSYVSVVVQDGSGTPIALRGGAKLRIDIEANSYDADGRPTYPLKNFREVTSVAGYDTFRQVAWGGSFEGRTTLALGVRARLPFQTHLIPGPANTTRLVIDVAHHW</sequence>
<evidence type="ECO:0000313" key="3">
    <source>
        <dbReference type="EMBL" id="QNE16646.1"/>
    </source>
</evidence>
<protein>
    <recommendedName>
        <fullName evidence="2">AMIN-like domain-containing protein</fullName>
    </recommendedName>
</protein>
<feature type="domain" description="AMIN-like" evidence="2">
    <location>
        <begin position="62"/>
        <end position="192"/>
    </location>
</feature>
<organism evidence="3 4">
    <name type="scientific">Kribbella qitaiheensis</name>
    <dbReference type="NCBI Taxonomy" id="1544730"/>
    <lineage>
        <taxon>Bacteria</taxon>
        <taxon>Bacillati</taxon>
        <taxon>Actinomycetota</taxon>
        <taxon>Actinomycetes</taxon>
        <taxon>Propionibacteriales</taxon>
        <taxon>Kribbellaceae</taxon>
        <taxon>Kribbella</taxon>
    </lineage>
</organism>
<feature type="chain" id="PRO_5028923026" description="AMIN-like domain-containing protein" evidence="1">
    <location>
        <begin position="34"/>
        <end position="194"/>
    </location>
</feature>
<dbReference type="InterPro" id="IPR056303">
    <property type="entry name" value="AMIN-like"/>
</dbReference>
<evidence type="ECO:0000259" key="2">
    <source>
        <dbReference type="Pfam" id="PF24837"/>
    </source>
</evidence>
<reference evidence="4" key="1">
    <citation type="submission" date="2019-09" db="EMBL/GenBank/DDBJ databases">
        <title>Antimicrobial potential of Antarctic Bacteria.</title>
        <authorList>
            <person name="Benaud N."/>
            <person name="Edwards R.J."/>
            <person name="Ferrari B.C."/>
        </authorList>
    </citation>
    <scope>NUCLEOTIDE SEQUENCE [LARGE SCALE GENOMIC DNA]</scope>
    <source>
        <strain evidence="4">SPB151</strain>
    </source>
</reference>
<name>A0A7G6WRN1_9ACTN</name>
<proteinExistence type="predicted"/>
<evidence type="ECO:0000256" key="1">
    <source>
        <dbReference type="SAM" id="SignalP"/>
    </source>
</evidence>
<feature type="signal peptide" evidence="1">
    <location>
        <begin position="1"/>
        <end position="33"/>
    </location>
</feature>
<reference evidence="3 4" key="2">
    <citation type="journal article" date="2020" name="Microbiol. Resour. Announc.">
        <title>Antarctic desert soil bacteria exhibit high novel natural product potential, evaluated through long-read genome sequencing and comparative genomics.</title>
        <authorList>
            <person name="Benaud N."/>
            <person name="Edwards R.J."/>
            <person name="Amos T.G."/>
            <person name="D'Agostino P.M."/>
            <person name="Gutierrez-Chavez C."/>
            <person name="Montgomery K."/>
            <person name="Nicetic I."/>
            <person name="Ferrari B.C."/>
        </authorList>
    </citation>
    <scope>NUCLEOTIDE SEQUENCE [LARGE SCALE GENOMIC DNA]</scope>
    <source>
        <strain evidence="3 4">SPB151</strain>
    </source>
</reference>
<gene>
    <name evidence="3" type="ORF">F1D05_00460</name>
</gene>
<dbReference type="Pfam" id="PF24837">
    <property type="entry name" value="AMIN-like"/>
    <property type="match status" value="1"/>
</dbReference>